<dbReference type="KEGG" id="cci:CC1G_01598"/>
<gene>
    <name evidence="2" type="ORF">CC1G_01598</name>
</gene>
<dbReference type="SUPFAM" id="SSF53335">
    <property type="entry name" value="S-adenosyl-L-methionine-dependent methyltransferases"/>
    <property type="match status" value="1"/>
</dbReference>
<dbReference type="OMA" id="CEKIGRT"/>
<dbReference type="CDD" id="cd02440">
    <property type="entry name" value="AdoMet_MTases"/>
    <property type="match status" value="1"/>
</dbReference>
<evidence type="ECO:0000313" key="3">
    <source>
        <dbReference type="Proteomes" id="UP000001861"/>
    </source>
</evidence>
<dbReference type="PANTHER" id="PTHR43591:SF110">
    <property type="entry name" value="RHODANESE DOMAIN-CONTAINING PROTEIN"/>
    <property type="match status" value="1"/>
</dbReference>
<dbReference type="Pfam" id="PF13489">
    <property type="entry name" value="Methyltransf_23"/>
    <property type="match status" value="1"/>
</dbReference>
<reference evidence="2 3" key="1">
    <citation type="journal article" date="2010" name="Proc. Natl. Acad. Sci. U.S.A.">
        <title>Insights into evolution of multicellular fungi from the assembled chromosomes of the mushroom Coprinopsis cinerea (Coprinus cinereus).</title>
        <authorList>
            <person name="Stajich J.E."/>
            <person name="Wilke S.K."/>
            <person name="Ahren D."/>
            <person name="Au C.H."/>
            <person name="Birren B.W."/>
            <person name="Borodovsky M."/>
            <person name="Burns C."/>
            <person name="Canback B."/>
            <person name="Casselton L.A."/>
            <person name="Cheng C.K."/>
            <person name="Deng J."/>
            <person name="Dietrich F.S."/>
            <person name="Fargo D.C."/>
            <person name="Farman M.L."/>
            <person name="Gathman A.C."/>
            <person name="Goldberg J."/>
            <person name="Guigo R."/>
            <person name="Hoegger P.J."/>
            <person name="Hooker J.B."/>
            <person name="Huggins A."/>
            <person name="James T.Y."/>
            <person name="Kamada T."/>
            <person name="Kilaru S."/>
            <person name="Kodira C."/>
            <person name="Kues U."/>
            <person name="Kupfer D."/>
            <person name="Kwan H.S."/>
            <person name="Lomsadze A."/>
            <person name="Li W."/>
            <person name="Lilly W.W."/>
            <person name="Ma L.J."/>
            <person name="Mackey A.J."/>
            <person name="Manning G."/>
            <person name="Martin F."/>
            <person name="Muraguchi H."/>
            <person name="Natvig D.O."/>
            <person name="Palmerini H."/>
            <person name="Ramesh M.A."/>
            <person name="Rehmeyer C.J."/>
            <person name="Roe B.A."/>
            <person name="Shenoy N."/>
            <person name="Stanke M."/>
            <person name="Ter-Hovhannisyan V."/>
            <person name="Tunlid A."/>
            <person name="Velagapudi R."/>
            <person name="Vision T.J."/>
            <person name="Zeng Q."/>
            <person name="Zolan M.E."/>
            <person name="Pukkila P.J."/>
        </authorList>
    </citation>
    <scope>NUCLEOTIDE SEQUENCE [LARGE SCALE GENOMIC DNA]</scope>
    <source>
        <strain evidence="3">Okayama-7 / 130 / ATCC MYA-4618 / FGSC 9003</strain>
    </source>
</reference>
<feature type="compositionally biased region" description="Acidic residues" evidence="1">
    <location>
        <begin position="24"/>
        <end position="34"/>
    </location>
</feature>
<dbReference type="eggNOG" id="ENOG502QWDP">
    <property type="taxonomic scope" value="Eukaryota"/>
</dbReference>
<dbReference type="InterPro" id="IPR029063">
    <property type="entry name" value="SAM-dependent_MTases_sf"/>
</dbReference>
<dbReference type="PANTHER" id="PTHR43591">
    <property type="entry name" value="METHYLTRANSFERASE"/>
    <property type="match status" value="1"/>
</dbReference>
<accession>A8NI68</accession>
<evidence type="ECO:0000313" key="2">
    <source>
        <dbReference type="EMBL" id="EAU87951.1"/>
    </source>
</evidence>
<evidence type="ECO:0000256" key="1">
    <source>
        <dbReference type="SAM" id="MobiDB-lite"/>
    </source>
</evidence>
<organism evidence="2 3">
    <name type="scientific">Coprinopsis cinerea (strain Okayama-7 / 130 / ATCC MYA-4618 / FGSC 9003)</name>
    <name type="common">Inky cap fungus</name>
    <name type="synonym">Hormographiella aspergillata</name>
    <dbReference type="NCBI Taxonomy" id="240176"/>
    <lineage>
        <taxon>Eukaryota</taxon>
        <taxon>Fungi</taxon>
        <taxon>Dikarya</taxon>
        <taxon>Basidiomycota</taxon>
        <taxon>Agaricomycotina</taxon>
        <taxon>Agaricomycetes</taxon>
        <taxon>Agaricomycetidae</taxon>
        <taxon>Agaricales</taxon>
        <taxon>Agaricineae</taxon>
        <taxon>Psathyrellaceae</taxon>
        <taxon>Coprinopsis</taxon>
    </lineage>
</organism>
<dbReference type="InParanoid" id="A8NI68"/>
<dbReference type="Gene3D" id="3.40.50.150">
    <property type="entry name" value="Vaccinia Virus protein VP39"/>
    <property type="match status" value="1"/>
</dbReference>
<dbReference type="OrthoDB" id="2013972at2759"/>
<dbReference type="RefSeq" id="XP_001833921.1">
    <property type="nucleotide sequence ID" value="XM_001833869.1"/>
</dbReference>
<sequence>MSDDETTLQQALFTTGHEESGSSDFDEYIQDEGAETASSGSSFDELDDSEFPRYFSERRGRLYHSSTTAPYPLPVDTPEQQRHTVSHNILKRLMGGNYLGPVPAALAAGQDRKVLDLCTGNGKWVTEMAEEFPHVSFTGIDIVPIATRYPPDNVRFILADANQTLDWPGGTYDFVHARDTLLAIVNYDCFVAEVARVLKPGGLFLSVEWDRSPHFHPSFDLDPKESAPASMRLSQLVCDALLHSRGMQHTSFTCSSSLAASPHFTNHETHKLYVPIGGWHLNPMLRRVGLASKVAQTRLARACRELLVDNTPLTPDEVENAIQDYVDELLSTDGLMATVHVACATRV</sequence>
<proteinExistence type="predicted"/>
<protein>
    <recommendedName>
        <fullName evidence="4">Methyltransferase domain-containing protein</fullName>
    </recommendedName>
</protein>
<dbReference type="AlphaFoldDB" id="A8NI68"/>
<dbReference type="Proteomes" id="UP000001861">
    <property type="component" value="Unassembled WGS sequence"/>
</dbReference>
<comment type="caution">
    <text evidence="2">The sequence shown here is derived from an EMBL/GenBank/DDBJ whole genome shotgun (WGS) entry which is preliminary data.</text>
</comment>
<name>A8NI68_COPC7</name>
<dbReference type="VEuPathDB" id="FungiDB:CC1G_01598"/>
<dbReference type="EMBL" id="AACS02000010">
    <property type="protein sequence ID" value="EAU87951.1"/>
    <property type="molecule type" value="Genomic_DNA"/>
</dbReference>
<feature type="region of interest" description="Disordered" evidence="1">
    <location>
        <begin position="1"/>
        <end position="48"/>
    </location>
</feature>
<dbReference type="GeneID" id="6010425"/>
<dbReference type="STRING" id="240176.A8NI68"/>
<keyword evidence="3" id="KW-1185">Reference proteome</keyword>
<evidence type="ECO:0008006" key="4">
    <source>
        <dbReference type="Google" id="ProtNLM"/>
    </source>
</evidence>